<gene>
    <name evidence="4" type="ORF">NMOB1V02_LOCUS10475</name>
</gene>
<dbReference type="InterPro" id="IPR028241">
    <property type="entry name" value="RAVE2/Rogdi"/>
</dbReference>
<feature type="region of interest" description="Disordered" evidence="2">
    <location>
        <begin position="26"/>
        <end position="62"/>
    </location>
</feature>
<evidence type="ECO:0000256" key="1">
    <source>
        <dbReference type="ARBA" id="ARBA00005535"/>
    </source>
</evidence>
<evidence type="ECO:0000313" key="4">
    <source>
        <dbReference type="EMBL" id="CAD7282857.1"/>
    </source>
</evidence>
<dbReference type="Pfam" id="PF11027">
    <property type="entry name" value="DUF2615"/>
    <property type="match status" value="1"/>
</dbReference>
<dbReference type="OrthoDB" id="66510at2759"/>
<accession>A0A7R9BWG6</accession>
<name>A0A7R9BWG6_9CRUS</name>
<dbReference type="Proteomes" id="UP000678499">
    <property type="component" value="Unassembled WGS sequence"/>
</dbReference>
<protein>
    <recommendedName>
        <fullName evidence="3">Transcription factor CBF/NF-Y/archaeal histone domain-containing protein</fullName>
    </recommendedName>
</protein>
<feature type="domain" description="Transcription factor CBF/NF-Y/archaeal histone" evidence="3">
    <location>
        <begin position="85"/>
        <end position="144"/>
    </location>
</feature>
<dbReference type="PANTHER" id="PTHR13618">
    <property type="entry name" value="LEUCINE ZIPPER CONTAINING TRANSCRIPTION FACTOR LZF1"/>
    <property type="match status" value="1"/>
</dbReference>
<dbReference type="InterPro" id="IPR009072">
    <property type="entry name" value="Histone-fold"/>
</dbReference>
<evidence type="ECO:0000313" key="5">
    <source>
        <dbReference type="Proteomes" id="UP000678499"/>
    </source>
</evidence>
<proteinExistence type="inferred from homology"/>
<evidence type="ECO:0000259" key="3">
    <source>
        <dbReference type="Pfam" id="PF00808"/>
    </source>
</evidence>
<organism evidence="4">
    <name type="scientific">Notodromas monacha</name>
    <dbReference type="NCBI Taxonomy" id="399045"/>
    <lineage>
        <taxon>Eukaryota</taxon>
        <taxon>Metazoa</taxon>
        <taxon>Ecdysozoa</taxon>
        <taxon>Arthropoda</taxon>
        <taxon>Crustacea</taxon>
        <taxon>Oligostraca</taxon>
        <taxon>Ostracoda</taxon>
        <taxon>Podocopa</taxon>
        <taxon>Podocopida</taxon>
        <taxon>Cypridocopina</taxon>
        <taxon>Cypridoidea</taxon>
        <taxon>Cyprididae</taxon>
        <taxon>Notodromas</taxon>
    </lineage>
</organism>
<dbReference type="SUPFAM" id="SSF47113">
    <property type="entry name" value="Histone-fold"/>
    <property type="match status" value="1"/>
</dbReference>
<dbReference type="Pfam" id="PF00808">
    <property type="entry name" value="CBFD_NFYB_HMF"/>
    <property type="match status" value="1"/>
</dbReference>
<feature type="compositionally biased region" description="Basic residues" evidence="2">
    <location>
        <begin position="31"/>
        <end position="58"/>
    </location>
</feature>
<dbReference type="InterPro" id="IPR020309">
    <property type="entry name" value="Smim-14"/>
</dbReference>
<keyword evidence="5" id="KW-1185">Reference proteome</keyword>
<dbReference type="EMBL" id="CAJPEX010004420">
    <property type="protein sequence ID" value="CAG0923009.1"/>
    <property type="molecule type" value="Genomic_DNA"/>
</dbReference>
<dbReference type="Gene3D" id="1.10.20.10">
    <property type="entry name" value="Histone, subunit A"/>
    <property type="match status" value="1"/>
</dbReference>
<dbReference type="InterPro" id="IPR003958">
    <property type="entry name" value="CBFA_NFYB_domain"/>
</dbReference>
<reference evidence="4" key="1">
    <citation type="submission" date="2020-11" db="EMBL/GenBank/DDBJ databases">
        <authorList>
            <person name="Tran Van P."/>
        </authorList>
    </citation>
    <scope>NUCLEOTIDE SEQUENCE</scope>
</reference>
<dbReference type="GO" id="GO:0046982">
    <property type="term" value="F:protein heterodimerization activity"/>
    <property type="evidence" value="ECO:0007669"/>
    <property type="project" value="InterPro"/>
</dbReference>
<dbReference type="PANTHER" id="PTHR13618:SF1">
    <property type="entry name" value="PROTEIN ROGDI HOMOLOG"/>
    <property type="match status" value="1"/>
</dbReference>
<sequence length="537" mass="60557">MMDIRKYFSSPSKPETVMVDAVQVEEPAKTVKAKPKKTSPAKVSPKKKLTPKRPKSGTKAKSSGDDVVIALNKVAKKVDLSADVRFPVKRLRRIMKSIPRKTNVSADSIALINKAAEMFITYLSVKSYENALKRHAKTLTYDDVAGLAKTTPKLAWLREVLCDRVSYEEYEARLGPEPDYEALRKVLVKMADGGFDPCECVWSHMLSMRRLMNILRNSQEECNDQQCSLDLPGLQRPEARYDDMTTMFMVGFMVIGMLLMMVHRARPRNTPEKPKGNNGDQEKEYEWFIREEVPEAVLRLRGLLADCIIRIPVQAIDSDTQPKTEKYVISSPSSATDSLKCIVTVCGENVVQADLTLKISRLHNNPVIHTQVVPDAPWKLQQIQDASNHVKLAIMHLENIDIDQMLWSGEEVSSVFSNIMASLKQGRTALVIPKKRTIEELLNSKNVKSLVPPLPGDVAVSFYLQSHKLVVAGYHLSHHHGHTRFEMVQADTSLVWLSQVLMLITTGLQVCQQVKDKVQAFSQDIDFNLRIRRGSLN</sequence>
<comment type="similarity">
    <text evidence="1">Belongs to the rogdi family.</text>
</comment>
<dbReference type="CDD" id="cd22929">
    <property type="entry name" value="HFD_POLE4-like"/>
    <property type="match status" value="1"/>
</dbReference>
<dbReference type="Pfam" id="PF10259">
    <property type="entry name" value="Rogdi_lz"/>
    <property type="match status" value="1"/>
</dbReference>
<dbReference type="AlphaFoldDB" id="A0A7R9BWG6"/>
<dbReference type="EMBL" id="OA886457">
    <property type="protein sequence ID" value="CAD7282857.1"/>
    <property type="molecule type" value="Genomic_DNA"/>
</dbReference>
<dbReference type="GO" id="GO:0043291">
    <property type="term" value="C:RAVE complex"/>
    <property type="evidence" value="ECO:0007669"/>
    <property type="project" value="TreeGrafter"/>
</dbReference>
<evidence type="ECO:0000256" key="2">
    <source>
        <dbReference type="SAM" id="MobiDB-lite"/>
    </source>
</evidence>